<dbReference type="OrthoDB" id="3700244at2"/>
<keyword evidence="3" id="KW-1185">Reference proteome</keyword>
<dbReference type="STRING" id="402596.SAMN04489844_0760"/>
<feature type="compositionally biased region" description="Basic and acidic residues" evidence="1">
    <location>
        <begin position="46"/>
        <end position="57"/>
    </location>
</feature>
<sequence>MSDRSDEQGAPEQEPEVEPQWKRRRRLAAVFGDSTHEQTSDDTDAREDRSGKGDAWYREQVPPHHG</sequence>
<proteinExistence type="predicted"/>
<dbReference type="RefSeq" id="WP_090967931.1">
    <property type="nucleotide sequence ID" value="NZ_FNRT01000002.1"/>
</dbReference>
<evidence type="ECO:0000313" key="3">
    <source>
        <dbReference type="Proteomes" id="UP000198742"/>
    </source>
</evidence>
<evidence type="ECO:0000256" key="1">
    <source>
        <dbReference type="SAM" id="MobiDB-lite"/>
    </source>
</evidence>
<reference evidence="3" key="1">
    <citation type="submission" date="2016-10" db="EMBL/GenBank/DDBJ databases">
        <authorList>
            <person name="Varghese N."/>
            <person name="Submissions S."/>
        </authorList>
    </citation>
    <scope>NUCLEOTIDE SEQUENCE [LARGE SCALE GENOMIC DNA]</scope>
    <source>
        <strain evidence="3">DSM 22017</strain>
    </source>
</reference>
<gene>
    <name evidence="2" type="ORF">SAMN04489844_0760</name>
</gene>
<organism evidence="2 3">
    <name type="scientific">Nocardioides exalbidus</name>
    <dbReference type="NCBI Taxonomy" id="402596"/>
    <lineage>
        <taxon>Bacteria</taxon>
        <taxon>Bacillati</taxon>
        <taxon>Actinomycetota</taxon>
        <taxon>Actinomycetes</taxon>
        <taxon>Propionibacteriales</taxon>
        <taxon>Nocardioidaceae</taxon>
        <taxon>Nocardioides</taxon>
    </lineage>
</organism>
<protein>
    <submittedName>
        <fullName evidence="2">Uncharacterized protein</fullName>
    </submittedName>
</protein>
<name>A0A1H4L3C0_9ACTN</name>
<evidence type="ECO:0000313" key="2">
    <source>
        <dbReference type="EMBL" id="SEB64855.1"/>
    </source>
</evidence>
<dbReference type="EMBL" id="FNRT01000002">
    <property type="protein sequence ID" value="SEB64855.1"/>
    <property type="molecule type" value="Genomic_DNA"/>
</dbReference>
<dbReference type="Proteomes" id="UP000198742">
    <property type="component" value="Unassembled WGS sequence"/>
</dbReference>
<accession>A0A1H4L3C0</accession>
<dbReference type="AlphaFoldDB" id="A0A1H4L3C0"/>
<feature type="region of interest" description="Disordered" evidence="1">
    <location>
        <begin position="1"/>
        <end position="66"/>
    </location>
</feature>